<feature type="chain" id="PRO_5005324008" evidence="2">
    <location>
        <begin position="23"/>
        <end position="114"/>
    </location>
</feature>
<dbReference type="OrthoDB" id="10281542at2759"/>
<protein>
    <submittedName>
        <fullName evidence="3">Uncharacterized protein</fullName>
    </submittedName>
</protein>
<dbReference type="EMBL" id="DS231696">
    <property type="protein sequence ID" value="KNA93995.1"/>
    <property type="molecule type" value="Genomic_DNA"/>
</dbReference>
<keyword evidence="1" id="KW-0472">Membrane</keyword>
<dbReference type="AlphaFoldDB" id="A0A0J9U7E5"/>
<dbReference type="VEuPathDB" id="FungiDB:FOXG_17839"/>
<keyword evidence="1" id="KW-1133">Transmembrane helix</keyword>
<sequence length="114" mass="13217">MWVHTYAKILALFLSLFFTTQHRLLDGAGNIQNWRHDHLSLPTVGHHLKGRPLLDNIAARLREAIRFCVVVSYGFFVATYLRVQILVMFSLMLNHEPQLWSTIETQFIIVTPEA</sequence>
<evidence type="ECO:0000313" key="4">
    <source>
        <dbReference type="Proteomes" id="UP000009097"/>
    </source>
</evidence>
<accession>A0A0J9U7E5</accession>
<feature type="signal peptide" evidence="2">
    <location>
        <begin position="1"/>
        <end position="22"/>
    </location>
</feature>
<reference evidence="3" key="1">
    <citation type="submission" date="2007-04" db="EMBL/GenBank/DDBJ databases">
        <authorList>
            <consortium name="The Broad Institute Genome Sequencing Platform"/>
            <person name="Birren B."/>
            <person name="Lander E."/>
            <person name="Galagan J."/>
            <person name="Nusbaum C."/>
            <person name="Devon K."/>
            <person name="Ma L.-J."/>
            <person name="Jaffe D."/>
            <person name="Butler J."/>
            <person name="Alvarez P."/>
            <person name="Gnerre S."/>
            <person name="Grabherr M."/>
            <person name="Kleber M."/>
            <person name="Mauceli E."/>
            <person name="Brockman W."/>
            <person name="MacCallum I.A."/>
            <person name="Young S."/>
            <person name="LaButti K."/>
            <person name="DeCaprio D."/>
            <person name="Crawford M."/>
            <person name="Koehrsen M."/>
            <person name="Engels R."/>
            <person name="Montgomery P."/>
            <person name="Pearson M."/>
            <person name="Howarth C."/>
            <person name="Larson L."/>
            <person name="White J."/>
            <person name="O'Leary S."/>
            <person name="Kodira C."/>
            <person name="Zeng Q."/>
            <person name="Yandava C."/>
            <person name="Alvarado L."/>
            <person name="Kistler C."/>
            <person name="Shim W.-B."/>
            <person name="Kang S."/>
            <person name="Woloshuk C."/>
        </authorList>
    </citation>
    <scope>NUCLEOTIDE SEQUENCE</scope>
    <source>
        <strain evidence="3">4287</strain>
    </source>
</reference>
<organism evidence="3 4">
    <name type="scientific">Fusarium oxysporum f. sp. lycopersici (strain 4287 / CBS 123668 / FGSC 9935 / NRRL 34936)</name>
    <name type="common">Fusarium vascular wilt of tomato</name>
    <dbReference type="NCBI Taxonomy" id="426428"/>
    <lineage>
        <taxon>Eukaryota</taxon>
        <taxon>Fungi</taxon>
        <taxon>Dikarya</taxon>
        <taxon>Ascomycota</taxon>
        <taxon>Pezizomycotina</taxon>
        <taxon>Sordariomycetes</taxon>
        <taxon>Hypocreomycetidae</taxon>
        <taxon>Hypocreales</taxon>
        <taxon>Nectriaceae</taxon>
        <taxon>Fusarium</taxon>
        <taxon>Fusarium oxysporum species complex</taxon>
    </lineage>
</organism>
<evidence type="ECO:0000313" key="3">
    <source>
        <dbReference type="EMBL" id="KNA93995.1"/>
    </source>
</evidence>
<reference evidence="3" key="2">
    <citation type="journal article" date="2010" name="Nature">
        <title>Comparative genomics reveals mobile pathogenicity chromosomes in Fusarium.</title>
        <authorList>
            <person name="Ma L.J."/>
            <person name="van der Does H.C."/>
            <person name="Borkovich K.A."/>
            <person name="Coleman J.J."/>
            <person name="Daboussi M.J."/>
            <person name="Di Pietro A."/>
            <person name="Dufresne M."/>
            <person name="Freitag M."/>
            <person name="Grabherr M."/>
            <person name="Henrissat B."/>
            <person name="Houterman P.M."/>
            <person name="Kang S."/>
            <person name="Shim W.B."/>
            <person name="Woloshuk C."/>
            <person name="Xie X."/>
            <person name="Xu J.R."/>
            <person name="Antoniw J."/>
            <person name="Baker S.E."/>
            <person name="Bluhm B.H."/>
            <person name="Breakspear A."/>
            <person name="Brown D.W."/>
            <person name="Butchko R.A."/>
            <person name="Chapman S."/>
            <person name="Coulson R."/>
            <person name="Coutinho P.M."/>
            <person name="Danchin E.G."/>
            <person name="Diener A."/>
            <person name="Gale L.R."/>
            <person name="Gardiner D.M."/>
            <person name="Goff S."/>
            <person name="Hammond-Kosack K.E."/>
            <person name="Hilburn K."/>
            <person name="Hua-Van A."/>
            <person name="Jonkers W."/>
            <person name="Kazan K."/>
            <person name="Kodira C.D."/>
            <person name="Koehrsen M."/>
            <person name="Kumar L."/>
            <person name="Lee Y.H."/>
            <person name="Li L."/>
            <person name="Manners J.M."/>
            <person name="Miranda-Saavedra D."/>
            <person name="Mukherjee M."/>
            <person name="Park G."/>
            <person name="Park J."/>
            <person name="Park S.Y."/>
            <person name="Proctor R.H."/>
            <person name="Regev A."/>
            <person name="Ruiz-Roldan M.C."/>
            <person name="Sain D."/>
            <person name="Sakthikumar S."/>
            <person name="Sykes S."/>
            <person name="Schwartz D.C."/>
            <person name="Turgeon B.G."/>
            <person name="Wapinski I."/>
            <person name="Yoder O."/>
            <person name="Young S."/>
            <person name="Zeng Q."/>
            <person name="Zhou S."/>
            <person name="Galagan J."/>
            <person name="Cuomo C.A."/>
            <person name="Kistler H.C."/>
            <person name="Rep M."/>
        </authorList>
    </citation>
    <scope>NUCLEOTIDE SEQUENCE [LARGE SCALE GENOMIC DNA]</scope>
    <source>
        <strain evidence="3">4287</strain>
    </source>
</reference>
<gene>
    <name evidence="3" type="ORF">FOXG_17839</name>
</gene>
<proteinExistence type="predicted"/>
<dbReference type="GeneID" id="28958545"/>
<keyword evidence="1" id="KW-0812">Transmembrane</keyword>
<evidence type="ECO:0000256" key="2">
    <source>
        <dbReference type="SAM" id="SignalP"/>
    </source>
</evidence>
<name>A0A0J9U7E5_FUSO4</name>
<feature type="transmembrane region" description="Helical" evidence="1">
    <location>
        <begin position="64"/>
        <end position="83"/>
    </location>
</feature>
<dbReference type="RefSeq" id="XP_018232041.1">
    <property type="nucleotide sequence ID" value="XM_018397842.1"/>
</dbReference>
<evidence type="ECO:0000256" key="1">
    <source>
        <dbReference type="SAM" id="Phobius"/>
    </source>
</evidence>
<dbReference type="KEGG" id="fox:FOXG_17839"/>
<dbReference type="Proteomes" id="UP000009097">
    <property type="component" value="Unassembled WGS sequence"/>
</dbReference>
<keyword evidence="2" id="KW-0732">Signal</keyword>